<feature type="region of interest" description="Disordered" evidence="2">
    <location>
        <begin position="89"/>
        <end position="111"/>
    </location>
</feature>
<dbReference type="Proteomes" id="UP000826234">
    <property type="component" value="Unassembled WGS sequence"/>
</dbReference>
<gene>
    <name evidence="4" type="ORF">JD844_001873</name>
</gene>
<sequence>PGFNKELNRMPNVTCPSFLHFAAQVPDSDEQFVPDFHSENCGGKESVYPPKLMLTHFSRQDPNFVNPSGPPQAASSQAYLMEHSSYQLHPETGQPFSASQASAPNTSSTYQRPFSAPCLPYPPQGFKQEFHDPMYEQANTLGTTGSSQYTAGVVIKQEQMDYAFETDVPSCHSMYMNTEGFPGHSNPDGTLGEQTHSRMIIR</sequence>
<proteinExistence type="predicted"/>
<organism evidence="4 5">
    <name type="scientific">Phrynosoma platyrhinos</name>
    <name type="common">Desert horned lizard</name>
    <dbReference type="NCBI Taxonomy" id="52577"/>
    <lineage>
        <taxon>Eukaryota</taxon>
        <taxon>Metazoa</taxon>
        <taxon>Chordata</taxon>
        <taxon>Craniata</taxon>
        <taxon>Vertebrata</taxon>
        <taxon>Euteleostomi</taxon>
        <taxon>Lepidosauria</taxon>
        <taxon>Squamata</taxon>
        <taxon>Bifurcata</taxon>
        <taxon>Unidentata</taxon>
        <taxon>Episquamata</taxon>
        <taxon>Toxicofera</taxon>
        <taxon>Iguania</taxon>
        <taxon>Phrynosomatidae</taxon>
        <taxon>Phrynosomatinae</taxon>
        <taxon>Phrynosoma</taxon>
    </lineage>
</organism>
<accession>A0ABQ7TBD4</accession>
<comment type="caution">
    <text evidence="4">The sequence shown here is derived from an EMBL/GenBank/DDBJ whole genome shotgun (WGS) entry which is preliminary data.</text>
</comment>
<evidence type="ECO:0000313" key="4">
    <source>
        <dbReference type="EMBL" id="KAH0626735.1"/>
    </source>
</evidence>
<dbReference type="EMBL" id="JAIPUX010000521">
    <property type="protein sequence ID" value="KAH0626735.1"/>
    <property type="molecule type" value="Genomic_DNA"/>
</dbReference>
<protein>
    <recommendedName>
        <fullName evidence="3">PEA3-type ETS-domain transcription factor N-terminal domain-containing protein</fullName>
    </recommendedName>
</protein>
<feature type="domain" description="PEA3-type ETS-domain transcription factor N-terminal" evidence="3">
    <location>
        <begin position="64"/>
        <end position="194"/>
    </location>
</feature>
<evidence type="ECO:0000313" key="5">
    <source>
        <dbReference type="Proteomes" id="UP000826234"/>
    </source>
</evidence>
<evidence type="ECO:0000259" key="3">
    <source>
        <dbReference type="Pfam" id="PF04621"/>
    </source>
</evidence>
<evidence type="ECO:0000256" key="1">
    <source>
        <dbReference type="ARBA" id="ARBA00023242"/>
    </source>
</evidence>
<keyword evidence="1" id="KW-0539">Nucleus</keyword>
<dbReference type="InterPro" id="IPR006715">
    <property type="entry name" value="ETS_PEA3_N"/>
</dbReference>
<keyword evidence="5" id="KW-1185">Reference proteome</keyword>
<feature type="compositionally biased region" description="Polar residues" evidence="2">
    <location>
        <begin position="94"/>
        <end position="111"/>
    </location>
</feature>
<feature type="non-terminal residue" evidence="4">
    <location>
        <position position="1"/>
    </location>
</feature>
<evidence type="ECO:0000256" key="2">
    <source>
        <dbReference type="SAM" id="MobiDB-lite"/>
    </source>
</evidence>
<name>A0ABQ7TBD4_PHRPL</name>
<dbReference type="Pfam" id="PF04621">
    <property type="entry name" value="ETS_PEA3_N"/>
    <property type="match status" value="1"/>
</dbReference>
<reference evidence="4 5" key="1">
    <citation type="journal article" date="2022" name="Gigascience">
        <title>A chromosome-level genome assembly and annotation of the desert horned lizard, Phrynosoma platyrhinos, provides insight into chromosomal rearrangements among reptiles.</title>
        <authorList>
            <person name="Koochekian N."/>
            <person name="Ascanio A."/>
            <person name="Farleigh K."/>
            <person name="Card D.C."/>
            <person name="Schield D.R."/>
            <person name="Castoe T.A."/>
            <person name="Jezkova T."/>
        </authorList>
    </citation>
    <scope>NUCLEOTIDE SEQUENCE [LARGE SCALE GENOMIC DNA]</scope>
    <source>
        <strain evidence="4">NK-2021</strain>
    </source>
</reference>
<feature type="region of interest" description="Disordered" evidence="2">
    <location>
        <begin position="181"/>
        <end position="202"/>
    </location>
</feature>